<dbReference type="Gene3D" id="3.30.9.10">
    <property type="entry name" value="D-Amino Acid Oxidase, subunit A, domain 2"/>
    <property type="match status" value="1"/>
</dbReference>
<keyword evidence="2" id="KW-0479">Metal-binding</keyword>
<dbReference type="GO" id="GO:0016705">
    <property type="term" value="F:oxidoreductase activity, acting on paired donors, with incorporation or reduction of molecular oxygen"/>
    <property type="evidence" value="ECO:0007669"/>
    <property type="project" value="UniProtKB-ARBA"/>
</dbReference>
<dbReference type="RefSeq" id="WP_042534894.1">
    <property type="nucleotide sequence ID" value="NZ_JXTG01000005.1"/>
</dbReference>
<evidence type="ECO:0000259" key="6">
    <source>
        <dbReference type="PROSITE" id="PS51296"/>
    </source>
</evidence>
<keyword evidence="8" id="KW-1185">Reference proteome</keyword>
<dbReference type="SUPFAM" id="SSF51971">
    <property type="entry name" value="Nucleotide-binding domain"/>
    <property type="match status" value="1"/>
</dbReference>
<keyword evidence="3" id="KW-0408">Iron</keyword>
<feature type="domain" description="Rieske" evidence="6">
    <location>
        <begin position="417"/>
        <end position="504"/>
    </location>
</feature>
<dbReference type="Gene3D" id="2.102.10.10">
    <property type="entry name" value="Rieske [2Fe-2S] iron-sulphur domain"/>
    <property type="match status" value="1"/>
</dbReference>
<dbReference type="SUPFAM" id="SSF50022">
    <property type="entry name" value="ISP domain"/>
    <property type="match status" value="1"/>
</dbReference>
<dbReference type="GO" id="GO:0051537">
    <property type="term" value="F:2 iron, 2 sulfur cluster binding"/>
    <property type="evidence" value="ECO:0007669"/>
    <property type="project" value="UniProtKB-KW"/>
</dbReference>
<comment type="caution">
    <text evidence="7">The sequence shown here is derived from an EMBL/GenBank/DDBJ whole genome shotgun (WGS) entry which is preliminary data.</text>
</comment>
<keyword evidence="7" id="KW-0560">Oxidoreductase</keyword>
<dbReference type="EMBL" id="JXTG01000005">
    <property type="protein sequence ID" value="KIP21384.1"/>
    <property type="molecule type" value="Genomic_DNA"/>
</dbReference>
<protein>
    <submittedName>
        <fullName evidence="7">Gamma-glutamylputrescine oxidoreductase</fullName>
        <ecNumber evidence="7">1.4.3.-</ecNumber>
    </submittedName>
</protein>
<dbReference type="PRINTS" id="PR00162">
    <property type="entry name" value="RIESKE"/>
</dbReference>
<accession>A0A0D0HMJ8</accession>
<dbReference type="PATRIC" id="fig|265546.4.peg.1385"/>
<dbReference type="InterPro" id="IPR005805">
    <property type="entry name" value="Rieske_Fe-S_prot_C"/>
</dbReference>
<keyword evidence="1" id="KW-0001">2Fe-2S</keyword>
<evidence type="ECO:0000256" key="5">
    <source>
        <dbReference type="ARBA" id="ARBA00023157"/>
    </source>
</evidence>
<evidence type="ECO:0000256" key="3">
    <source>
        <dbReference type="ARBA" id="ARBA00023004"/>
    </source>
</evidence>
<keyword evidence="5" id="KW-1015">Disulfide bond</keyword>
<dbReference type="GO" id="GO:0004497">
    <property type="term" value="F:monooxygenase activity"/>
    <property type="evidence" value="ECO:0007669"/>
    <property type="project" value="UniProtKB-ARBA"/>
</dbReference>
<dbReference type="PROSITE" id="PS51296">
    <property type="entry name" value="RIESKE"/>
    <property type="match status" value="1"/>
</dbReference>
<dbReference type="Gene3D" id="3.50.50.60">
    <property type="entry name" value="FAD/NAD(P)-binding domain"/>
    <property type="match status" value="1"/>
</dbReference>
<dbReference type="InterPro" id="IPR038010">
    <property type="entry name" value="YhfW_C"/>
</dbReference>
<evidence type="ECO:0000256" key="2">
    <source>
        <dbReference type="ARBA" id="ARBA00022723"/>
    </source>
</evidence>
<dbReference type="InterPro" id="IPR006076">
    <property type="entry name" value="FAD-dep_OxRdtase"/>
</dbReference>
<sequence length="504" mass="56602">MSLPKLSQSYWLQTTTIPSFPSLTQPIETDVAIIGGGITGITTAYLLAKHGVRVTVIEADRLCHGTTGHTTAKMTAQHDLIYHELIAHFGEDSARQYYEANKEALQSILHIVKEHDIHCDLSVEDAYVYTTEETQLYKLEAEWKAYETLGIDGAYVDQLSLPFSIQGAVMMRNQAQFHPLHYIKTLVELAVKYGASFYEQTVAQHIETTERPIVRTKNGATITCDTVVICTHFPFFDPAFYFARLHAERSYVIAVEAHERLQGMYLSANEPKRSLRCTTMDGKPLLLIGGESHKVGQGINMIQHYEALQSFCEHTFGLSHVLYRWSAQDLITLDNLPYIGPIRKSLPHILVATGYRKWGMTTSMVAARLLTDLALQKEHRYAHLFTPSRFIADPSLNNLFTEGIDVAKHFLTGKLEYALLTPHDISKGEGAVVNVDGKRAGAYRDEQGTLYVVDTTCTHMGCELEWNNSERSWDCPCHGSRFCFTGKVLEGPAIEPLQQLKGDE</sequence>
<dbReference type="InterPro" id="IPR036922">
    <property type="entry name" value="Rieske_2Fe-2S_sf"/>
</dbReference>
<dbReference type="CDD" id="cd03477">
    <property type="entry name" value="Rieske_YhfW_C"/>
    <property type="match status" value="1"/>
</dbReference>
<evidence type="ECO:0000313" key="8">
    <source>
        <dbReference type="Proteomes" id="UP000032047"/>
    </source>
</evidence>
<dbReference type="GO" id="GO:0016020">
    <property type="term" value="C:membrane"/>
    <property type="evidence" value="ECO:0007669"/>
    <property type="project" value="InterPro"/>
</dbReference>
<proteinExistence type="predicted"/>
<dbReference type="AlphaFoldDB" id="A0A0D0HMJ8"/>
<dbReference type="PANTHER" id="PTHR13847:SF274">
    <property type="entry name" value="RIESKE 2FE-2S IRON-SULFUR PROTEIN YHFW-RELATED"/>
    <property type="match status" value="1"/>
</dbReference>
<dbReference type="PANTHER" id="PTHR13847">
    <property type="entry name" value="SARCOSINE DEHYDROGENASE-RELATED"/>
    <property type="match status" value="1"/>
</dbReference>
<evidence type="ECO:0000256" key="4">
    <source>
        <dbReference type="ARBA" id="ARBA00023014"/>
    </source>
</evidence>
<evidence type="ECO:0000256" key="1">
    <source>
        <dbReference type="ARBA" id="ARBA00022714"/>
    </source>
</evidence>
<dbReference type="Pfam" id="PF01266">
    <property type="entry name" value="DAO"/>
    <property type="match status" value="1"/>
</dbReference>
<reference evidence="7 8" key="1">
    <citation type="submission" date="2015-01" db="EMBL/GenBank/DDBJ databases">
        <title>Genome sequence of Anoxybacillus ayderensis strain AB04.</title>
        <authorList>
            <person name="Belduz A.O."/>
            <person name="Canakci S."/>
            <person name="Chan K.-G."/>
            <person name="Kahar U.M."/>
            <person name="Yaakob A.S."/>
            <person name="Chan C.S."/>
            <person name="Goh K.M."/>
        </authorList>
    </citation>
    <scope>NUCLEOTIDE SEQUENCE [LARGE SCALE GENOMIC DNA]</scope>
    <source>
        <strain evidence="7 8">AB04</strain>
    </source>
</reference>
<dbReference type="Pfam" id="PF00355">
    <property type="entry name" value="Rieske"/>
    <property type="match status" value="1"/>
</dbReference>
<dbReference type="InterPro" id="IPR036188">
    <property type="entry name" value="FAD/NAD-bd_sf"/>
</dbReference>
<dbReference type="InterPro" id="IPR017941">
    <property type="entry name" value="Rieske_2Fe-2S"/>
</dbReference>
<organism evidence="7 8">
    <name type="scientific">Anoxybacillus ayderensis</name>
    <dbReference type="NCBI Taxonomy" id="265546"/>
    <lineage>
        <taxon>Bacteria</taxon>
        <taxon>Bacillati</taxon>
        <taxon>Bacillota</taxon>
        <taxon>Bacilli</taxon>
        <taxon>Bacillales</taxon>
        <taxon>Anoxybacillaceae</taxon>
        <taxon>Anoxybacillus</taxon>
    </lineage>
</organism>
<evidence type="ECO:0000313" key="7">
    <source>
        <dbReference type="EMBL" id="KIP21384.1"/>
    </source>
</evidence>
<keyword evidence="4" id="KW-0411">Iron-sulfur</keyword>
<gene>
    <name evidence="7" type="ORF">JV16_01387</name>
</gene>
<dbReference type="Proteomes" id="UP000032047">
    <property type="component" value="Unassembled WGS sequence"/>
</dbReference>
<name>A0A0D0HMJ8_9BACL</name>
<dbReference type="GO" id="GO:0046872">
    <property type="term" value="F:metal ion binding"/>
    <property type="evidence" value="ECO:0007669"/>
    <property type="project" value="UniProtKB-KW"/>
</dbReference>
<dbReference type="FunFam" id="2.102.10.10:FF:000014">
    <property type="entry name" value="Oxidoreductase, FAD dependent"/>
    <property type="match status" value="1"/>
</dbReference>
<dbReference type="GO" id="GO:0005737">
    <property type="term" value="C:cytoplasm"/>
    <property type="evidence" value="ECO:0007669"/>
    <property type="project" value="TreeGrafter"/>
</dbReference>
<dbReference type="EC" id="1.4.3.-" evidence="7"/>